<name>A0A7Y3R644_9FLAO</name>
<dbReference type="Proteomes" id="UP000536509">
    <property type="component" value="Unassembled WGS sequence"/>
</dbReference>
<accession>A0A7Y3R644</accession>
<evidence type="ECO:0000313" key="2">
    <source>
        <dbReference type="EMBL" id="NNT70619.1"/>
    </source>
</evidence>
<dbReference type="InterPro" id="IPR024618">
    <property type="entry name" value="DUF3857"/>
</dbReference>
<dbReference type="Gene3D" id="3.10.620.30">
    <property type="match status" value="1"/>
</dbReference>
<dbReference type="EMBL" id="JABEVX010000001">
    <property type="protein sequence ID" value="NNT70619.1"/>
    <property type="molecule type" value="Genomic_DNA"/>
</dbReference>
<evidence type="ECO:0000259" key="1">
    <source>
        <dbReference type="Pfam" id="PF12969"/>
    </source>
</evidence>
<dbReference type="AlphaFoldDB" id="A0A7Y3R644"/>
<dbReference type="Pfam" id="PF12969">
    <property type="entry name" value="DUF3857"/>
    <property type="match status" value="1"/>
</dbReference>
<dbReference type="RefSeq" id="WP_171220842.1">
    <property type="nucleotide sequence ID" value="NZ_CP121446.1"/>
</dbReference>
<dbReference type="Gene3D" id="2.60.120.1130">
    <property type="match status" value="1"/>
</dbReference>
<sequence length="666" mass="76230">MKKIIILILLTSFTSFAQKRELGKVTVEELSEKVCPADSSAAAAVLFDIGEVRFEYLEGRGFVMKTRVRTKIKIYKKEGYDWANKSVRYYIGGNTKERVNFRDAVTYNLVDGKIEKTKLKSEGEFDEKLSKFWGRKKIAMPNVKEGSIIEYEYTLESESIGVLEDWAFQSSIPVVYSQFKTVIPEYYVYKPLMRGFLVPKYESNSTTKIINTTSKERSEGRVTTTGFSNDQFSYSEITSTYTIENVPALKDESFVNNIKNYTCSIEHELNSIQYPNQPMKNLSSDWENVVKSIYENDSFGPELNKTGYYEEDLKTVLAGAATPEEKIASIFNFVKSRMNWNDFYGYGCDVGVRKAYLDKVGNVAEINLMLTSMFRHAGFEANPVVLSTRGNGISLFPSRTAFDYVISGVELNGKVFLFDATNKYSLPNILPIRDLNWFGRLIRKDGTSTQIDLMPKFNSKEVVNIMAQINAEGQVTGKVRSQYFDYNAFSYRDRNSGINNESIVERIEKRSQGLEVSDYDMQNRSDLSKPVVENYAFTTEKNVEIIGDKMYISPFLFFTLDENPFKQETREYPVDFVFPNQDKYLISLTMPEGYIVETLPQPKAIGLPDDLANFKYNISNNGTQLQLIYSLDINSAIINPDYYDALKSFFKELVNKQTEKIVLKKA</sequence>
<comment type="caution">
    <text evidence="2">The sequence shown here is derived from an EMBL/GenBank/DDBJ whole genome shotgun (WGS) entry which is preliminary data.</text>
</comment>
<evidence type="ECO:0000313" key="3">
    <source>
        <dbReference type="Proteomes" id="UP000536509"/>
    </source>
</evidence>
<reference evidence="2 3" key="1">
    <citation type="submission" date="2020-05" db="EMBL/GenBank/DDBJ databases">
        <title>Draft genome of Flavobacterium sp. IMCC34852.</title>
        <authorList>
            <person name="Song J."/>
            <person name="Cho J.-C."/>
        </authorList>
    </citation>
    <scope>NUCLEOTIDE SEQUENCE [LARGE SCALE GENOMIC DNA]</scope>
    <source>
        <strain evidence="2 3">IMCC34852</strain>
    </source>
</reference>
<protein>
    <submittedName>
        <fullName evidence="2">DUF3857 domain-containing protein</fullName>
    </submittedName>
</protein>
<proteinExistence type="predicted"/>
<keyword evidence="3" id="KW-1185">Reference proteome</keyword>
<organism evidence="2 3">
    <name type="scientific">Flavobacterium rivulicola</name>
    <dbReference type="NCBI Taxonomy" id="2732161"/>
    <lineage>
        <taxon>Bacteria</taxon>
        <taxon>Pseudomonadati</taxon>
        <taxon>Bacteroidota</taxon>
        <taxon>Flavobacteriia</taxon>
        <taxon>Flavobacteriales</taxon>
        <taxon>Flavobacteriaceae</taxon>
        <taxon>Flavobacterium</taxon>
    </lineage>
</organism>
<dbReference type="Gene3D" id="2.60.40.3140">
    <property type="match status" value="1"/>
</dbReference>
<feature type="domain" description="DUF3857" evidence="1">
    <location>
        <begin position="65"/>
        <end position="186"/>
    </location>
</feature>
<gene>
    <name evidence="2" type="ORF">HKT18_00175</name>
</gene>